<dbReference type="InterPro" id="IPR001910">
    <property type="entry name" value="Inosine/uridine_hydrolase_dom"/>
</dbReference>
<dbReference type="EMBL" id="JACMSC010000007">
    <property type="protein sequence ID" value="KAG6514564.1"/>
    <property type="molecule type" value="Genomic_DNA"/>
</dbReference>
<comment type="caution">
    <text evidence="3">The sequence shown here is derived from an EMBL/GenBank/DDBJ whole genome shotgun (WGS) entry which is preliminary data.</text>
</comment>
<name>A0A8J5LDV1_ZINOF</name>
<gene>
    <name evidence="3" type="ORF">ZIOFF_024930</name>
</gene>
<dbReference type="GO" id="GO:0016799">
    <property type="term" value="F:hydrolase activity, hydrolyzing N-glycosyl compounds"/>
    <property type="evidence" value="ECO:0007669"/>
    <property type="project" value="InterPro"/>
</dbReference>
<feature type="domain" description="Inosine/uridine-preferring nucleoside hydrolase" evidence="2">
    <location>
        <begin position="39"/>
        <end position="378"/>
    </location>
</feature>
<comment type="similarity">
    <text evidence="1">Belongs to the IUNH family.</text>
</comment>
<feature type="domain" description="Inosine/uridine-preferring nucleoside hydrolase" evidence="2">
    <location>
        <begin position="513"/>
        <end position="774"/>
    </location>
</feature>
<protein>
    <recommendedName>
        <fullName evidence="2">Inosine/uridine-preferring nucleoside hydrolase domain-containing protein</fullName>
    </recommendedName>
</protein>
<reference evidence="3 4" key="1">
    <citation type="submission" date="2020-08" db="EMBL/GenBank/DDBJ databases">
        <title>Plant Genome Project.</title>
        <authorList>
            <person name="Zhang R.-G."/>
        </authorList>
    </citation>
    <scope>NUCLEOTIDE SEQUENCE [LARGE SCALE GENOMIC DNA]</scope>
    <source>
        <tissue evidence="3">Rhizome</tissue>
    </source>
</reference>
<dbReference type="Gene3D" id="3.90.245.10">
    <property type="entry name" value="Ribonucleoside hydrolase-like"/>
    <property type="match status" value="2"/>
</dbReference>
<dbReference type="PROSITE" id="PS51808">
    <property type="entry name" value="CHCH"/>
    <property type="match status" value="1"/>
</dbReference>
<dbReference type="PANTHER" id="PTHR46692">
    <property type="entry name" value="INOSINE-URIDINE PREFERRING NUCLEOSIDE HYDROLASE FAMILY PROTEIN"/>
    <property type="match status" value="1"/>
</dbReference>
<organism evidence="3 4">
    <name type="scientific">Zingiber officinale</name>
    <name type="common">Ginger</name>
    <name type="synonym">Amomum zingiber</name>
    <dbReference type="NCBI Taxonomy" id="94328"/>
    <lineage>
        <taxon>Eukaryota</taxon>
        <taxon>Viridiplantae</taxon>
        <taxon>Streptophyta</taxon>
        <taxon>Embryophyta</taxon>
        <taxon>Tracheophyta</taxon>
        <taxon>Spermatophyta</taxon>
        <taxon>Magnoliopsida</taxon>
        <taxon>Liliopsida</taxon>
        <taxon>Zingiberales</taxon>
        <taxon>Zingiberaceae</taxon>
        <taxon>Zingiber</taxon>
    </lineage>
</organism>
<evidence type="ECO:0000256" key="1">
    <source>
        <dbReference type="ARBA" id="ARBA00009176"/>
    </source>
</evidence>
<dbReference type="AlphaFoldDB" id="A0A8J5LDV1"/>
<dbReference type="Proteomes" id="UP000734854">
    <property type="component" value="Unassembled WGS sequence"/>
</dbReference>
<evidence type="ECO:0000313" key="4">
    <source>
        <dbReference type="Proteomes" id="UP000734854"/>
    </source>
</evidence>
<evidence type="ECO:0000259" key="2">
    <source>
        <dbReference type="Pfam" id="PF01156"/>
    </source>
</evidence>
<keyword evidence="4" id="KW-1185">Reference proteome</keyword>
<dbReference type="Pfam" id="PF01156">
    <property type="entry name" value="IU_nuc_hydro"/>
    <property type="match status" value="2"/>
</dbReference>
<dbReference type="InterPro" id="IPR036452">
    <property type="entry name" value="Ribo_hydro-like"/>
</dbReference>
<sequence length="903" mass="100281">MGMNSVKGSALLLVALVMAISFFLGRKNCMVIAKHPRRILLDTDVDTDDFFALLYILKQNRSEFDLKAVTISANAWSEAGHAVNHVYDLLYMMNRDDVAVGVGGDGGISDDGSIIFPNVGGFLPLIEQGMSTAGDCRYRQAIPVGSRGRLDIGTNYGLRRSFLPQGKRRYVPLRQPTVQRVMLETISVGPTTLLLIGSHTNVALFLMTNPRWKKNIEHIYIMGGGIRSENPTGCCPDYSSSCIPLQCGDHGNLFTAYATNPFAEFNIFSDPFAAYQVFHSGIPITLVPLDATNTIPINEEFFRVFQQRQETFEAQYCFRSLKIIRDTWLDDHFYTSYFMWDSFLSGVAISSMRDGNDRTGDDDNEFAVMEYLNVTVVTSNAPFGVDDGSNPFFHGRAVPKFDLQNGGVHSGHVQAGLRDPFCLVNASTKGKCQDGYTKEVTGSEAVQVRVAKEAKPNRDSNSPLNRQFFQSFLDALNLRPQSGKFSLARQFPFYREMFYKPNSSLSRTRGKAVVFDMDMSAGDFLALIYLLKAPIETINLMGILVSGNGWATAATVDIIYDVLHMMGRDDIPVGLGNFTALGTPVLGCQYVKAIPQGSGGLLDSDTLYGLARSLPRSPRRYTAENSCKFGAPRNTDHPTLRQTLAVEVWEHITRALGPTDKLTLLTNGPLTNLASIIDQDRDATRVIQDVYVVGGQVMDGRNKRGNVFTVPANKFAEFNMFLDPLAAKKVMESNLSITLIPLSAQKRAASCVRMLRSLKIAEQTPESNFAQQLLLLLNQLVLKNPKLYRHMGEIRDMSSTVDLAGEPIPTSAVLMAASKHIAVRCRAENLAFLKCKKKDPNPEKCLDKGRQVTSCVLHLLKELHQKCPKEMDAYAGCMYYYTNEFDLCRPEQEAFEKAFPISK</sequence>
<dbReference type="SUPFAM" id="SSF53590">
    <property type="entry name" value="Nucleoside hydrolase"/>
    <property type="match status" value="2"/>
</dbReference>
<dbReference type="PANTHER" id="PTHR46692:SF1">
    <property type="entry name" value="NUCLEOSIDE HYDROLASE 3-RELATED"/>
    <property type="match status" value="1"/>
</dbReference>
<evidence type="ECO:0000313" key="3">
    <source>
        <dbReference type="EMBL" id="KAG6514564.1"/>
    </source>
</evidence>
<proteinExistence type="inferred from homology"/>
<accession>A0A8J5LDV1</accession>